<dbReference type="InterPro" id="IPR036380">
    <property type="entry name" value="Isochorismatase-like_sf"/>
</dbReference>
<reference evidence="10" key="1">
    <citation type="journal article" date="2019" name="Int. J. Syst. Evol. Microbiol.">
        <title>The Global Catalogue of Microorganisms (GCM) 10K type strain sequencing project: providing services to taxonomists for standard genome sequencing and annotation.</title>
        <authorList>
            <consortium name="The Broad Institute Genomics Platform"/>
            <consortium name="The Broad Institute Genome Sequencing Center for Infectious Disease"/>
            <person name="Wu L."/>
            <person name="Ma J."/>
        </authorList>
    </citation>
    <scope>NUCLEOTIDE SEQUENCE [LARGE SCALE GENOMIC DNA]</scope>
    <source>
        <strain evidence="10">KCTC 42587</strain>
    </source>
</reference>
<keyword evidence="3" id="KW-0479">Metal-binding</keyword>
<comment type="similarity">
    <text evidence="1">Belongs to the isochorismatase family.</text>
</comment>
<dbReference type="PANTHER" id="PTHR11080">
    <property type="entry name" value="PYRAZINAMIDASE/NICOTINAMIDASE"/>
    <property type="match status" value="1"/>
</dbReference>
<gene>
    <name evidence="9" type="primary">pncA</name>
    <name evidence="9" type="ORF">ACFSQP_02730</name>
</gene>
<evidence type="ECO:0000259" key="8">
    <source>
        <dbReference type="Pfam" id="PF00857"/>
    </source>
</evidence>
<evidence type="ECO:0000313" key="9">
    <source>
        <dbReference type="EMBL" id="MFD2550723.1"/>
    </source>
</evidence>
<keyword evidence="10" id="KW-1185">Reference proteome</keyword>
<evidence type="ECO:0000256" key="1">
    <source>
        <dbReference type="ARBA" id="ARBA00006336"/>
    </source>
</evidence>
<comment type="caution">
    <text evidence="9">The sequence shown here is derived from an EMBL/GenBank/DDBJ whole genome shotgun (WGS) entry which is preliminary data.</text>
</comment>
<dbReference type="InterPro" id="IPR052347">
    <property type="entry name" value="Isochorismatase_Nicotinamidase"/>
</dbReference>
<dbReference type="CDD" id="cd01011">
    <property type="entry name" value="nicotinamidase"/>
    <property type="match status" value="1"/>
</dbReference>
<name>A0ABW5KR41_9FLAO</name>
<keyword evidence="2" id="KW-0662">Pyridine nucleotide biosynthesis</keyword>
<dbReference type="GO" id="GO:0008936">
    <property type="term" value="F:nicotinamidase activity"/>
    <property type="evidence" value="ECO:0007669"/>
    <property type="project" value="UniProtKB-EC"/>
</dbReference>
<protein>
    <recommendedName>
        <fullName evidence="6">nicotinamidase</fullName>
        <ecNumber evidence="6">3.5.1.19</ecNumber>
    </recommendedName>
    <alternativeName>
        <fullName evidence="7">Nicotinamide deamidase</fullName>
    </alternativeName>
</protein>
<dbReference type="EMBL" id="JBHULS010000001">
    <property type="protein sequence ID" value="MFD2550723.1"/>
    <property type="molecule type" value="Genomic_DNA"/>
</dbReference>
<dbReference type="NCBIfam" id="NF008623">
    <property type="entry name" value="PRK11609.1"/>
    <property type="match status" value="1"/>
</dbReference>
<dbReference type="Proteomes" id="UP001597472">
    <property type="component" value="Unassembled WGS sequence"/>
</dbReference>
<dbReference type="PANTHER" id="PTHR11080:SF2">
    <property type="entry name" value="LD05707P"/>
    <property type="match status" value="1"/>
</dbReference>
<evidence type="ECO:0000313" key="10">
    <source>
        <dbReference type="Proteomes" id="UP001597472"/>
    </source>
</evidence>
<evidence type="ECO:0000256" key="2">
    <source>
        <dbReference type="ARBA" id="ARBA00022642"/>
    </source>
</evidence>
<dbReference type="SUPFAM" id="SSF52499">
    <property type="entry name" value="Isochorismatase-like hydrolases"/>
    <property type="match status" value="1"/>
</dbReference>
<accession>A0ABW5KR41</accession>
<proteinExistence type="inferred from homology"/>
<evidence type="ECO:0000256" key="4">
    <source>
        <dbReference type="ARBA" id="ARBA00022801"/>
    </source>
</evidence>
<sequence>MKTLLIIDAQNDFMPGGALPVPNGDAIVPVINAIQHKFDLVVASQDWHPSNHVSFASNHPNKAEFDEIEIFGKLQTLWPDHCVQNTQGAAFHKDLNTSRWEAIFRKGTDKTIDSYSAFYDNGQIKATGIKGYLKEKGTTQLYLCGLAADICVYYSIVDAVNAGFECTLIQDASKALDAKHFLNLATTLENKGVALITSDTL</sequence>
<dbReference type="EC" id="3.5.1.19" evidence="6"/>
<evidence type="ECO:0000256" key="7">
    <source>
        <dbReference type="ARBA" id="ARBA00043224"/>
    </source>
</evidence>
<feature type="domain" description="Isochorismatase-like" evidence="8">
    <location>
        <begin position="3"/>
        <end position="198"/>
    </location>
</feature>
<dbReference type="Gene3D" id="3.40.50.850">
    <property type="entry name" value="Isochorismatase-like"/>
    <property type="match status" value="1"/>
</dbReference>
<keyword evidence="4 9" id="KW-0378">Hydrolase</keyword>
<evidence type="ECO:0000256" key="6">
    <source>
        <dbReference type="ARBA" id="ARBA00039017"/>
    </source>
</evidence>
<evidence type="ECO:0000256" key="5">
    <source>
        <dbReference type="ARBA" id="ARBA00037900"/>
    </source>
</evidence>
<organism evidence="9 10">
    <name type="scientific">Bizionia sediminis</name>
    <dbReference type="NCBI Taxonomy" id="1737064"/>
    <lineage>
        <taxon>Bacteria</taxon>
        <taxon>Pseudomonadati</taxon>
        <taxon>Bacteroidota</taxon>
        <taxon>Flavobacteriia</taxon>
        <taxon>Flavobacteriales</taxon>
        <taxon>Flavobacteriaceae</taxon>
        <taxon>Bizionia</taxon>
    </lineage>
</organism>
<dbReference type="RefSeq" id="WP_376891588.1">
    <property type="nucleotide sequence ID" value="NZ_JBHULS010000001.1"/>
</dbReference>
<comment type="pathway">
    <text evidence="5">Cofactor biosynthesis; nicotinate biosynthesis; nicotinate from nicotinamide: step 1/1.</text>
</comment>
<dbReference type="Pfam" id="PF00857">
    <property type="entry name" value="Isochorismatase"/>
    <property type="match status" value="1"/>
</dbReference>
<evidence type="ECO:0000256" key="3">
    <source>
        <dbReference type="ARBA" id="ARBA00022723"/>
    </source>
</evidence>
<dbReference type="InterPro" id="IPR000868">
    <property type="entry name" value="Isochorismatase-like_dom"/>
</dbReference>